<comment type="subcellular location">
    <subcellularLocation>
        <location evidence="1">Secreted</location>
    </subcellularLocation>
</comment>
<dbReference type="InterPro" id="IPR008983">
    <property type="entry name" value="Tumour_necrosis_fac-like_dom"/>
</dbReference>
<dbReference type="Pfam" id="PF00386">
    <property type="entry name" value="C1q"/>
    <property type="match status" value="1"/>
</dbReference>
<sequence length="246" mass="27833">MYSFLKTDLFLDFFVCANANDNDVSVISDVQRKLDALELRLEMEIKKTTALEEKLEVKTNELRWQTNYLKEQLHRESLKIQILSEKLEDFLGLGQNRQDYRTKRHIANAATNIGFSAFLTHDLWLAGADHTVQFGGVVLNDGNAYNSFTGVFTVSVDGVYFITATLGSQMAHRQWFKIVVDGSLVSTIVITPFEDWKHSMGSNVVLIRLRRGQSVWVAVDSNESGDYLQGGDGVRASNFSAFYLYP</sequence>
<dbReference type="GO" id="GO:0005576">
    <property type="term" value="C:extracellular region"/>
    <property type="evidence" value="ECO:0007669"/>
    <property type="project" value="UniProtKB-SubCell"/>
</dbReference>
<comment type="caution">
    <text evidence="5">The sequence shown here is derived from an EMBL/GenBank/DDBJ whole genome shotgun (WGS) entry which is preliminary data.</text>
</comment>
<dbReference type="OrthoDB" id="6091441at2759"/>
<dbReference type="Proteomes" id="UP000828390">
    <property type="component" value="Unassembled WGS sequence"/>
</dbReference>
<gene>
    <name evidence="5" type="ORF">DPMN_155866</name>
</gene>
<protein>
    <recommendedName>
        <fullName evidence="4">C1q domain-containing protein</fullName>
    </recommendedName>
</protein>
<dbReference type="EMBL" id="JAIWYP010000007">
    <property type="protein sequence ID" value="KAH3802194.1"/>
    <property type="molecule type" value="Genomic_DNA"/>
</dbReference>
<accession>A0A9D4FMZ6</accession>
<reference evidence="5" key="2">
    <citation type="submission" date="2020-11" db="EMBL/GenBank/DDBJ databases">
        <authorList>
            <person name="McCartney M.A."/>
            <person name="Auch B."/>
            <person name="Kono T."/>
            <person name="Mallez S."/>
            <person name="Becker A."/>
            <person name="Gohl D.M."/>
            <person name="Silverstein K.A.T."/>
            <person name="Koren S."/>
            <person name="Bechman K.B."/>
            <person name="Herman A."/>
            <person name="Abrahante J.E."/>
            <person name="Garbe J."/>
        </authorList>
    </citation>
    <scope>NUCLEOTIDE SEQUENCE</scope>
    <source>
        <strain evidence="5">Duluth1</strain>
        <tissue evidence="5">Whole animal</tissue>
    </source>
</reference>
<dbReference type="PANTHER" id="PTHR15427:SF2">
    <property type="entry name" value="EMILIN-3"/>
    <property type="match status" value="1"/>
</dbReference>
<dbReference type="PANTHER" id="PTHR15427">
    <property type="entry name" value="EMILIN ELASTIN MICROFIBRIL INTERFACE-LOCATED PROTEIN ELASTIN MICROFIBRIL INTERFACER"/>
    <property type="match status" value="1"/>
</dbReference>
<name>A0A9D4FMZ6_DREPO</name>
<evidence type="ECO:0000256" key="1">
    <source>
        <dbReference type="ARBA" id="ARBA00004613"/>
    </source>
</evidence>
<dbReference type="AlphaFoldDB" id="A0A9D4FMZ6"/>
<feature type="coiled-coil region" evidence="3">
    <location>
        <begin position="27"/>
        <end position="54"/>
    </location>
</feature>
<dbReference type="InterPro" id="IPR050392">
    <property type="entry name" value="Collagen/C1q_domain"/>
</dbReference>
<evidence type="ECO:0000256" key="3">
    <source>
        <dbReference type="SAM" id="Coils"/>
    </source>
</evidence>
<dbReference type="SUPFAM" id="SSF49842">
    <property type="entry name" value="TNF-like"/>
    <property type="match status" value="1"/>
</dbReference>
<reference evidence="5" key="1">
    <citation type="journal article" date="2019" name="bioRxiv">
        <title>The Genome of the Zebra Mussel, Dreissena polymorpha: A Resource for Invasive Species Research.</title>
        <authorList>
            <person name="McCartney M.A."/>
            <person name="Auch B."/>
            <person name="Kono T."/>
            <person name="Mallez S."/>
            <person name="Zhang Y."/>
            <person name="Obille A."/>
            <person name="Becker A."/>
            <person name="Abrahante J.E."/>
            <person name="Garbe J."/>
            <person name="Badalamenti J.P."/>
            <person name="Herman A."/>
            <person name="Mangelson H."/>
            <person name="Liachko I."/>
            <person name="Sullivan S."/>
            <person name="Sone E.D."/>
            <person name="Koren S."/>
            <person name="Silverstein K.A.T."/>
            <person name="Beckman K.B."/>
            <person name="Gohl D.M."/>
        </authorList>
    </citation>
    <scope>NUCLEOTIDE SEQUENCE</scope>
    <source>
        <strain evidence="5">Duluth1</strain>
        <tissue evidence="5">Whole animal</tissue>
    </source>
</reference>
<evidence type="ECO:0000313" key="6">
    <source>
        <dbReference type="Proteomes" id="UP000828390"/>
    </source>
</evidence>
<dbReference type="InterPro" id="IPR001073">
    <property type="entry name" value="C1q_dom"/>
</dbReference>
<dbReference type="SMART" id="SM00110">
    <property type="entry name" value="C1Q"/>
    <property type="match status" value="1"/>
</dbReference>
<proteinExistence type="predicted"/>
<organism evidence="5 6">
    <name type="scientific">Dreissena polymorpha</name>
    <name type="common">Zebra mussel</name>
    <name type="synonym">Mytilus polymorpha</name>
    <dbReference type="NCBI Taxonomy" id="45954"/>
    <lineage>
        <taxon>Eukaryota</taxon>
        <taxon>Metazoa</taxon>
        <taxon>Spiralia</taxon>
        <taxon>Lophotrochozoa</taxon>
        <taxon>Mollusca</taxon>
        <taxon>Bivalvia</taxon>
        <taxon>Autobranchia</taxon>
        <taxon>Heteroconchia</taxon>
        <taxon>Euheterodonta</taxon>
        <taxon>Imparidentia</taxon>
        <taxon>Neoheterodontei</taxon>
        <taxon>Myida</taxon>
        <taxon>Dreissenoidea</taxon>
        <taxon>Dreissenidae</taxon>
        <taxon>Dreissena</taxon>
    </lineage>
</organism>
<evidence type="ECO:0000313" key="5">
    <source>
        <dbReference type="EMBL" id="KAH3802194.1"/>
    </source>
</evidence>
<dbReference type="GO" id="GO:0031012">
    <property type="term" value="C:extracellular matrix"/>
    <property type="evidence" value="ECO:0007669"/>
    <property type="project" value="TreeGrafter"/>
</dbReference>
<keyword evidence="3" id="KW-0175">Coiled coil</keyword>
<evidence type="ECO:0000256" key="2">
    <source>
        <dbReference type="ARBA" id="ARBA00022525"/>
    </source>
</evidence>
<evidence type="ECO:0000259" key="4">
    <source>
        <dbReference type="PROSITE" id="PS50871"/>
    </source>
</evidence>
<keyword evidence="2" id="KW-0964">Secreted</keyword>
<feature type="domain" description="C1q" evidence="4">
    <location>
        <begin position="108"/>
        <end position="246"/>
    </location>
</feature>
<dbReference type="Gene3D" id="2.60.120.40">
    <property type="match status" value="1"/>
</dbReference>
<keyword evidence="6" id="KW-1185">Reference proteome</keyword>
<dbReference type="PRINTS" id="PR00007">
    <property type="entry name" value="COMPLEMNTC1Q"/>
</dbReference>
<dbReference type="PROSITE" id="PS50871">
    <property type="entry name" value="C1Q"/>
    <property type="match status" value="1"/>
</dbReference>